<proteinExistence type="predicted"/>
<gene>
    <name evidence="1" type="ORF">HINF_LOCUS31261</name>
    <name evidence="2" type="ORF">HINF_LOCUS65922</name>
</gene>
<organism evidence="1">
    <name type="scientific">Hexamita inflata</name>
    <dbReference type="NCBI Taxonomy" id="28002"/>
    <lineage>
        <taxon>Eukaryota</taxon>
        <taxon>Metamonada</taxon>
        <taxon>Diplomonadida</taxon>
        <taxon>Hexamitidae</taxon>
        <taxon>Hexamitinae</taxon>
        <taxon>Hexamita</taxon>
    </lineage>
</organism>
<dbReference type="AlphaFoldDB" id="A0AA86U953"/>
<evidence type="ECO:0000313" key="2">
    <source>
        <dbReference type="EMBL" id="CAL6091721.1"/>
    </source>
</evidence>
<sequence>MQVFHIQTYKIFVYTKNITYQLQADQVFVAQMTKISNIQDQIYYFKLFKYQTAGNAVGEISLREFFILFNSFRLYDVPFLRKSGDVRYKSVDEQRSKNSECTLALLQYLQQRANTTMIVGPYQVRYISVFMK</sequence>
<reference evidence="2 3" key="2">
    <citation type="submission" date="2024-07" db="EMBL/GenBank/DDBJ databases">
        <authorList>
            <person name="Akdeniz Z."/>
        </authorList>
    </citation>
    <scope>NUCLEOTIDE SEQUENCE [LARGE SCALE GENOMIC DNA]</scope>
</reference>
<dbReference type="EMBL" id="CATOUU010000717">
    <property type="protein sequence ID" value="CAI9943616.1"/>
    <property type="molecule type" value="Genomic_DNA"/>
</dbReference>
<evidence type="ECO:0000313" key="3">
    <source>
        <dbReference type="Proteomes" id="UP001642409"/>
    </source>
</evidence>
<reference evidence="1" key="1">
    <citation type="submission" date="2023-06" db="EMBL/GenBank/DDBJ databases">
        <authorList>
            <person name="Kurt Z."/>
        </authorList>
    </citation>
    <scope>NUCLEOTIDE SEQUENCE</scope>
</reference>
<name>A0AA86U953_9EUKA</name>
<dbReference type="EMBL" id="CAXDID020000438">
    <property type="protein sequence ID" value="CAL6091721.1"/>
    <property type="molecule type" value="Genomic_DNA"/>
</dbReference>
<accession>A0AA86U953</accession>
<evidence type="ECO:0000313" key="1">
    <source>
        <dbReference type="EMBL" id="CAI9943616.1"/>
    </source>
</evidence>
<dbReference type="Proteomes" id="UP001642409">
    <property type="component" value="Unassembled WGS sequence"/>
</dbReference>
<keyword evidence="3" id="KW-1185">Reference proteome</keyword>
<protein>
    <submittedName>
        <fullName evidence="2">Hypothetical_protein</fullName>
    </submittedName>
</protein>
<comment type="caution">
    <text evidence="1">The sequence shown here is derived from an EMBL/GenBank/DDBJ whole genome shotgun (WGS) entry which is preliminary data.</text>
</comment>